<name>A0A7Y8D2W0_PSEPU</name>
<dbReference type="EMBL" id="JACARV010000075">
    <property type="protein sequence ID" value="NWC82997.1"/>
    <property type="molecule type" value="Genomic_DNA"/>
</dbReference>
<dbReference type="RefSeq" id="WP_169873437.1">
    <property type="nucleotide sequence ID" value="NZ_JACARV010000075.1"/>
</dbReference>
<evidence type="ECO:0000313" key="2">
    <source>
        <dbReference type="Proteomes" id="UP000542695"/>
    </source>
</evidence>
<proteinExistence type="predicted"/>
<dbReference type="Proteomes" id="UP000542695">
    <property type="component" value="Unassembled WGS sequence"/>
</dbReference>
<protein>
    <submittedName>
        <fullName evidence="1">Uncharacterized protein</fullName>
    </submittedName>
</protein>
<comment type="caution">
    <text evidence="1">The sequence shown here is derived from an EMBL/GenBank/DDBJ whole genome shotgun (WGS) entry which is preliminary data.</text>
</comment>
<evidence type="ECO:0000313" key="1">
    <source>
        <dbReference type="EMBL" id="NWC82997.1"/>
    </source>
</evidence>
<dbReference type="PROSITE" id="PS51257">
    <property type="entry name" value="PROKAR_LIPOPROTEIN"/>
    <property type="match status" value="1"/>
</dbReference>
<dbReference type="AlphaFoldDB" id="A0A7Y8D2W0"/>
<sequence>MAAKKPWLAVLKAIAMSKATWKLVGTVAVLYGCAHGELIAELVGEVIADVSGTL</sequence>
<reference evidence="1 2" key="1">
    <citation type="submission" date="2020-04" db="EMBL/GenBank/DDBJ databases">
        <title>Molecular characterization of pseudomonads from Agaricus bisporus reveal novel blotch 2 pathogens in Western Europe.</title>
        <authorList>
            <person name="Taparia T."/>
            <person name="Krijger M."/>
            <person name="Haynes E."/>
            <person name="Elpinstone J.G."/>
            <person name="Noble R."/>
            <person name="Van Der Wolf J."/>
        </authorList>
    </citation>
    <scope>NUCLEOTIDE SEQUENCE [LARGE SCALE GENOMIC DNA]</scope>
    <source>
        <strain evidence="1 2">P7765</strain>
    </source>
</reference>
<gene>
    <name evidence="1" type="ORF">HX798_22290</name>
</gene>
<accession>A0A7Y8D2W0</accession>
<organism evidence="1 2">
    <name type="scientific">Pseudomonas putida</name>
    <name type="common">Arthrobacter siderocapsulatus</name>
    <dbReference type="NCBI Taxonomy" id="303"/>
    <lineage>
        <taxon>Bacteria</taxon>
        <taxon>Pseudomonadati</taxon>
        <taxon>Pseudomonadota</taxon>
        <taxon>Gammaproteobacteria</taxon>
        <taxon>Pseudomonadales</taxon>
        <taxon>Pseudomonadaceae</taxon>
        <taxon>Pseudomonas</taxon>
    </lineage>
</organism>